<feature type="domain" description="Reverse transcriptase" evidence="6">
    <location>
        <begin position="193"/>
        <end position="425"/>
    </location>
</feature>
<dbReference type="SUPFAM" id="SSF56672">
    <property type="entry name" value="DNA/RNA polymerases"/>
    <property type="match status" value="1"/>
</dbReference>
<dbReference type="InterPro" id="IPR000477">
    <property type="entry name" value="RT_dom"/>
</dbReference>
<gene>
    <name evidence="7" type="ORF">VHEMI10698</name>
</gene>
<accession>A0A0A1TSP4</accession>
<feature type="domain" description="CCHC-type" evidence="5">
    <location>
        <begin position="1345"/>
        <end position="1358"/>
    </location>
</feature>
<dbReference type="EMBL" id="CDHN01000009">
    <property type="protein sequence ID" value="CEJ95203.1"/>
    <property type="molecule type" value="Genomic_DNA"/>
</dbReference>
<evidence type="ECO:0000313" key="7">
    <source>
        <dbReference type="EMBL" id="CEJ95203.1"/>
    </source>
</evidence>
<proteinExistence type="predicted"/>
<feature type="compositionally biased region" description="Low complexity" evidence="4">
    <location>
        <begin position="1162"/>
        <end position="1174"/>
    </location>
</feature>
<dbReference type="PROSITE" id="PS50878">
    <property type="entry name" value="RT_POL"/>
    <property type="match status" value="1"/>
</dbReference>
<evidence type="ECO:0000259" key="5">
    <source>
        <dbReference type="PROSITE" id="PS50158"/>
    </source>
</evidence>
<evidence type="ECO:0000256" key="4">
    <source>
        <dbReference type="SAM" id="MobiDB-lite"/>
    </source>
</evidence>
<evidence type="ECO:0008006" key="9">
    <source>
        <dbReference type="Google" id="ProtNLM"/>
    </source>
</evidence>
<organism evidence="7 8">
    <name type="scientific">[Torrubiella] hemipterigena</name>
    <dbReference type="NCBI Taxonomy" id="1531966"/>
    <lineage>
        <taxon>Eukaryota</taxon>
        <taxon>Fungi</taxon>
        <taxon>Dikarya</taxon>
        <taxon>Ascomycota</taxon>
        <taxon>Pezizomycotina</taxon>
        <taxon>Sordariomycetes</taxon>
        <taxon>Hypocreomycetidae</taxon>
        <taxon>Hypocreales</taxon>
        <taxon>Clavicipitaceae</taxon>
        <taxon>Clavicipitaceae incertae sedis</taxon>
        <taxon>'Torrubiella' clade</taxon>
    </lineage>
</organism>
<feature type="compositionally biased region" description="Basic and acidic residues" evidence="4">
    <location>
        <begin position="1449"/>
        <end position="1458"/>
    </location>
</feature>
<keyword evidence="8" id="KW-1185">Reference proteome</keyword>
<keyword evidence="3" id="KW-0479">Metal-binding</keyword>
<name>A0A0A1TSP4_9HYPO</name>
<feature type="compositionally biased region" description="Polar residues" evidence="4">
    <location>
        <begin position="1487"/>
        <end position="1499"/>
    </location>
</feature>
<dbReference type="InterPro" id="IPR001878">
    <property type="entry name" value="Znf_CCHC"/>
</dbReference>
<comment type="subcellular location">
    <subcellularLocation>
        <location evidence="1">Mitochondrion</location>
    </subcellularLocation>
</comment>
<evidence type="ECO:0000259" key="6">
    <source>
        <dbReference type="PROSITE" id="PS50878"/>
    </source>
</evidence>
<dbReference type="PROSITE" id="PS50158">
    <property type="entry name" value="ZF_CCHC"/>
    <property type="match status" value="1"/>
</dbReference>
<feature type="region of interest" description="Disordered" evidence="4">
    <location>
        <begin position="1154"/>
        <end position="1177"/>
    </location>
</feature>
<evidence type="ECO:0000256" key="1">
    <source>
        <dbReference type="ARBA" id="ARBA00004173"/>
    </source>
</evidence>
<sequence>MCPATAFKETAKRLANAYLNKPSEQAILGFLLLPRILGIGLQQGNLNQKLRNYPHILPAPPPEQANQARPEPKELNSSLRAIELLEQGFLGRASQALVDQAPLAELTPELKAQLCQKHPIGPKDPFQIRARPHAGQPIKIDAIRTAICTTSKEKAPGLSGWTRSLLDIATADETDGSTCTGVLAMIRHIAEGIRLATAKGSYLLTASRLIALEKDDGGIRPIAIGDMIYRIAMKAVIATLFRPEMLLPNQLGVSSPGGVEPAIFALQSVIMSDSTEFDTITSADESNAFNNRDRTTIATAVLNHAPTLLQASAWALNHPALLVLSDGTALASAQGVRQDDPLASLLYSLSQRPTIEALQRKLPNSRIFAYLDDLYVLGSRKDPEIKPVLLETFTEHNLELNIRKTKEHKIEDLRTTGLPVLGSFVGPRAARKTFLEKKIDNYNSILLTLRTLPKQHALLLLKGSINHLLRHLLRQLDPRGLTELWQQADAATIAALGYIASRRLQPINIEHTALIGIPARQGGLGLILHTKVAKQLYAAARDANTATIQFILRGKTTPTTLLLDEPAHPAETAQSVLKSFYTEQLESLDSISEPERNALAENASYLGRRWIEVLPTSPNTMFTDAEITEGLRNRLLIPIKPPDLPCTHCAARTAINHQDTCKAAQRRYQARHDQINRAITKTLSCREDLEVAPEVAEAFDIVALQEPTRTSHVPASALLNYHVVFTDNGTATYVHKRHPTHSWSSSSTAFSTTIRFGSVSVTNVYRSGAISVLDIATLFNNLSPRTPHVIVGDFNAHHPSWDFFGRETRDSSDLIAAAGQARLVLVTPPGIFTWEPPGDRHGSSRPSTIDLVWASPPLQPRHIPAPRDLHGSDHIPQLTYIQHTRTPSPAPTRRWREADPDAIRALGATLIITPEVPTDSAAIDRALTDLHNQLDEIASATVPSRVPGSAAQPPWWSSVVYDAVISARRARRHRHDSDAAQERYRDAVRDRNRAIRQAKTAAWRRFVDELSHGSSALWRLAEWGAKPPDAKYQSRAVPPLDRDGTSPATSIEEKAAVFAAKFFPPAPNLPPSGPWRGPRYILSIPAMSVEPERLFSSRDANKPEAVDAIDIFARDITSSLDCYPLHGATADPTFTRDVIREVVKETLLQSKSQPTWAQVASTTKPSTTDKTNTKAPNKAEPYEVTVRVANCLEATRRRSSHDTIQRANSVLRNNTVIAARTLPSGDVRLTFAAAAVSSQIDEAWLLHVFGSGATRLRTEHAVIVRGVPPAVINPDFDIHGVAAQNGISFQRVIPARARPGATKRSFILYVTDIETANKLCDRGFGIDGQLFDCEPYTASARPLQCYNCFQFGHQSRQCAKPAICGSCSGDHHGFVEGTKRSLPCPSTAPKCPNCNKDHPAWARSCRVADREWERARAAYSIRPRRFQDAPVANIPPPPPPPPPTVIYTHSDDTPGPDRKRQRGRPRKSLPPQTNKINFCPDIPNPPFGSSQAPGGTQKNPGAPAPEPAATRGPTTDITMPDQLDA</sequence>
<feature type="compositionally biased region" description="Pro residues" evidence="4">
    <location>
        <begin position="1433"/>
        <end position="1444"/>
    </location>
</feature>
<keyword evidence="2" id="KW-0496">Mitochondrion</keyword>
<dbReference type="SUPFAM" id="SSF56219">
    <property type="entry name" value="DNase I-like"/>
    <property type="match status" value="1"/>
</dbReference>
<dbReference type="GO" id="GO:0003824">
    <property type="term" value="F:catalytic activity"/>
    <property type="evidence" value="ECO:0007669"/>
    <property type="project" value="InterPro"/>
</dbReference>
<evidence type="ECO:0000256" key="2">
    <source>
        <dbReference type="ARBA" id="ARBA00023128"/>
    </source>
</evidence>
<dbReference type="GO" id="GO:0005739">
    <property type="term" value="C:mitochondrion"/>
    <property type="evidence" value="ECO:0007669"/>
    <property type="project" value="UniProtKB-SubCell"/>
</dbReference>
<evidence type="ECO:0000256" key="3">
    <source>
        <dbReference type="PROSITE-ProRule" id="PRU00047"/>
    </source>
</evidence>
<dbReference type="STRING" id="1531966.A0A0A1TSP4"/>
<dbReference type="InterPro" id="IPR036691">
    <property type="entry name" value="Endo/exonu/phosph_ase_sf"/>
</dbReference>
<dbReference type="OrthoDB" id="5099367at2759"/>
<dbReference type="SMART" id="SM00343">
    <property type="entry name" value="ZnF_C2HC"/>
    <property type="match status" value="1"/>
</dbReference>
<dbReference type="InterPro" id="IPR005135">
    <property type="entry name" value="Endo/exonuclease/phosphatase"/>
</dbReference>
<dbReference type="GO" id="GO:0008270">
    <property type="term" value="F:zinc ion binding"/>
    <property type="evidence" value="ECO:0007669"/>
    <property type="project" value="UniProtKB-KW"/>
</dbReference>
<dbReference type="Gene3D" id="3.60.10.10">
    <property type="entry name" value="Endonuclease/exonuclease/phosphatase"/>
    <property type="match status" value="1"/>
</dbReference>
<keyword evidence="3" id="KW-0863">Zinc-finger</keyword>
<feature type="region of interest" description="Disordered" evidence="4">
    <location>
        <begin position="1427"/>
        <end position="1525"/>
    </location>
</feature>
<dbReference type="HOGENOM" id="CLU_247547_0_0_1"/>
<keyword evidence="3" id="KW-0862">Zinc</keyword>
<dbReference type="Pfam" id="PF00078">
    <property type="entry name" value="RVT_1"/>
    <property type="match status" value="1"/>
</dbReference>
<dbReference type="Proteomes" id="UP000039046">
    <property type="component" value="Unassembled WGS sequence"/>
</dbReference>
<evidence type="ECO:0000313" key="8">
    <source>
        <dbReference type="Proteomes" id="UP000039046"/>
    </source>
</evidence>
<reference evidence="7 8" key="1">
    <citation type="journal article" date="2015" name="Genome Announc.">
        <title>Draft Genome Sequence and Gene Annotation of the Entomopathogenic Fungus Verticillium hemipterigenum.</title>
        <authorList>
            <person name="Horn F."/>
            <person name="Habel A."/>
            <person name="Scharf D.H."/>
            <person name="Dworschak J."/>
            <person name="Brakhage A.A."/>
            <person name="Guthke R."/>
            <person name="Hertweck C."/>
            <person name="Linde J."/>
        </authorList>
    </citation>
    <scope>NUCLEOTIDE SEQUENCE [LARGE SCALE GENOMIC DNA]</scope>
</reference>
<dbReference type="GO" id="GO:0003676">
    <property type="term" value="F:nucleic acid binding"/>
    <property type="evidence" value="ECO:0007669"/>
    <property type="project" value="InterPro"/>
</dbReference>
<dbReference type="InterPro" id="IPR043502">
    <property type="entry name" value="DNA/RNA_pol_sf"/>
</dbReference>
<protein>
    <recommendedName>
        <fullName evidence="9">CCHC-type domain-containing protein</fullName>
    </recommendedName>
</protein>
<dbReference type="Pfam" id="PF03372">
    <property type="entry name" value="Exo_endo_phos"/>
    <property type="match status" value="1"/>
</dbReference>